<gene>
    <name evidence="2" type="ORF">AAV32_05980</name>
</gene>
<dbReference type="InterPro" id="IPR027417">
    <property type="entry name" value="P-loop_NTPase"/>
</dbReference>
<sequence length="179" mass="19969">MNHFVIISGCSGGGKSTLLDELKQRGYPVVPEAGRRIVQEEMQAGGQALPWIDMAAFLHRAIALAHEDHRTAPRDSTQWVFFDRSVIDLAAALQASTGTPVEESTTGCLYHHRVFLTPPWPEIYRQDAERRHDMNAAQEEFERLQRAYPAAGYTLVQLPRMSVAQRADFVLATLGCSTC</sequence>
<dbReference type="Gene3D" id="3.40.50.300">
    <property type="entry name" value="P-loop containing nucleotide triphosphate hydrolases"/>
    <property type="match status" value="1"/>
</dbReference>
<dbReference type="SUPFAM" id="SSF52540">
    <property type="entry name" value="P-loop containing nucleoside triphosphate hydrolases"/>
    <property type="match status" value="1"/>
</dbReference>
<dbReference type="RefSeq" id="WP_068368824.1">
    <property type="nucleotide sequence ID" value="NZ_LBNE01000002.1"/>
</dbReference>
<protein>
    <submittedName>
        <fullName evidence="2">ATPase</fullName>
    </submittedName>
</protein>
<evidence type="ECO:0000313" key="2">
    <source>
        <dbReference type="EMBL" id="KKO72578.1"/>
    </source>
</evidence>
<dbReference type="InterPro" id="IPR038727">
    <property type="entry name" value="NadR/Ttd14_AAA_dom"/>
</dbReference>
<reference evidence="2 3" key="1">
    <citation type="submission" date="2015-04" db="EMBL/GenBank/DDBJ databases">
        <title>Genome sequence of Kerstersia gyiorum CG1.</title>
        <authorList>
            <person name="Greninger A.L."/>
            <person name="Kozyreva V."/>
            <person name="Chaturvedi V."/>
        </authorList>
    </citation>
    <scope>NUCLEOTIDE SEQUENCE [LARGE SCALE GENOMIC DNA]</scope>
    <source>
        <strain evidence="2 3">CG1</strain>
    </source>
</reference>
<dbReference type="AlphaFoldDB" id="A0A171KUL1"/>
<dbReference type="EMBL" id="LBNE01000002">
    <property type="protein sequence ID" value="KKO72578.1"/>
    <property type="molecule type" value="Genomic_DNA"/>
</dbReference>
<dbReference type="Pfam" id="PF13521">
    <property type="entry name" value="AAA_28"/>
    <property type="match status" value="1"/>
</dbReference>
<evidence type="ECO:0000313" key="3">
    <source>
        <dbReference type="Proteomes" id="UP000078084"/>
    </source>
</evidence>
<proteinExistence type="predicted"/>
<name>A0A171KUL1_9BURK</name>
<dbReference type="STRING" id="206506.AAV32_05980"/>
<dbReference type="PATRIC" id="fig|206506.3.peg.1280"/>
<organism evidence="2 3">
    <name type="scientific">Kerstersia gyiorum</name>
    <dbReference type="NCBI Taxonomy" id="206506"/>
    <lineage>
        <taxon>Bacteria</taxon>
        <taxon>Pseudomonadati</taxon>
        <taxon>Pseudomonadota</taxon>
        <taxon>Betaproteobacteria</taxon>
        <taxon>Burkholderiales</taxon>
        <taxon>Alcaligenaceae</taxon>
        <taxon>Kerstersia</taxon>
    </lineage>
</organism>
<feature type="domain" description="NadR/Ttd14 AAA" evidence="1">
    <location>
        <begin position="5"/>
        <end position="166"/>
    </location>
</feature>
<accession>A0A171KUL1</accession>
<evidence type="ECO:0000259" key="1">
    <source>
        <dbReference type="Pfam" id="PF13521"/>
    </source>
</evidence>
<comment type="caution">
    <text evidence="2">The sequence shown here is derived from an EMBL/GenBank/DDBJ whole genome shotgun (WGS) entry which is preliminary data.</text>
</comment>
<dbReference type="Proteomes" id="UP000078084">
    <property type="component" value="Unassembled WGS sequence"/>
</dbReference>
<keyword evidence="3" id="KW-1185">Reference proteome</keyword>